<dbReference type="Pfam" id="PF00590">
    <property type="entry name" value="TP_methylase"/>
    <property type="match status" value="1"/>
</dbReference>
<evidence type="ECO:0000256" key="1">
    <source>
        <dbReference type="ARBA" id="ARBA00012162"/>
    </source>
</evidence>
<dbReference type="Pfam" id="PF02602">
    <property type="entry name" value="HEM4"/>
    <property type="match status" value="1"/>
</dbReference>
<evidence type="ECO:0000256" key="6">
    <source>
        <dbReference type="RuleBase" id="RU003960"/>
    </source>
</evidence>
<dbReference type="GO" id="GO:0032259">
    <property type="term" value="P:methylation"/>
    <property type="evidence" value="ECO:0007669"/>
    <property type="project" value="UniProtKB-KW"/>
</dbReference>
<evidence type="ECO:0000259" key="7">
    <source>
        <dbReference type="Pfam" id="PF00590"/>
    </source>
</evidence>
<evidence type="ECO:0000259" key="8">
    <source>
        <dbReference type="Pfam" id="PF02602"/>
    </source>
</evidence>
<keyword evidence="2 6" id="KW-0489">Methyltransferase</keyword>
<protein>
    <recommendedName>
        <fullName evidence="1">uroporphyrinogen-III C-methyltransferase</fullName>
        <ecNumber evidence="1">2.1.1.107</ecNumber>
    </recommendedName>
</protein>
<dbReference type="Proteomes" id="UP000460412">
    <property type="component" value="Unassembled WGS sequence"/>
</dbReference>
<evidence type="ECO:0000313" key="10">
    <source>
        <dbReference type="Proteomes" id="UP000460412"/>
    </source>
</evidence>
<accession>A0A7X3SKQ9</accession>
<dbReference type="InterPro" id="IPR006366">
    <property type="entry name" value="CobA/CysG_C"/>
</dbReference>
<dbReference type="Gene3D" id="3.40.1010.10">
    <property type="entry name" value="Cobalt-precorrin-4 Transmethylase, Domain 1"/>
    <property type="match status" value="1"/>
</dbReference>
<evidence type="ECO:0000256" key="3">
    <source>
        <dbReference type="ARBA" id="ARBA00022679"/>
    </source>
</evidence>
<dbReference type="GO" id="GO:0004851">
    <property type="term" value="F:uroporphyrin-III C-methyltransferase activity"/>
    <property type="evidence" value="ECO:0007669"/>
    <property type="project" value="UniProtKB-EC"/>
</dbReference>
<dbReference type="Gene3D" id="3.30.950.10">
    <property type="entry name" value="Methyltransferase, Cobalt-precorrin-4 Transmethylase, Domain 2"/>
    <property type="match status" value="1"/>
</dbReference>
<dbReference type="GO" id="GO:0004852">
    <property type="term" value="F:uroporphyrinogen-III synthase activity"/>
    <property type="evidence" value="ECO:0007669"/>
    <property type="project" value="InterPro"/>
</dbReference>
<reference evidence="9 10" key="1">
    <citation type="submission" date="2019-12" db="EMBL/GenBank/DDBJ databases">
        <title>Sporaefaciens musculi gen. nov., sp. nov., a novel bacterium isolated from the caecum of an obese mouse.</title>
        <authorList>
            <person name="Rasmussen T.S."/>
            <person name="Streidl T."/>
            <person name="Hitch T.C.A."/>
            <person name="Wortmann E."/>
            <person name="Deptula P."/>
            <person name="Hansen M."/>
            <person name="Nielsen D.S."/>
            <person name="Clavel T."/>
            <person name="Vogensen F.K."/>
        </authorList>
    </citation>
    <scope>NUCLEOTIDE SEQUENCE [LARGE SCALE GENOMIC DNA]</scope>
    <source>
        <strain evidence="9 10">WCA-9-b2</strain>
    </source>
</reference>
<organism evidence="9 10">
    <name type="scientific">Sporofaciens musculi</name>
    <dbReference type="NCBI Taxonomy" id="2681861"/>
    <lineage>
        <taxon>Bacteria</taxon>
        <taxon>Bacillati</taxon>
        <taxon>Bacillota</taxon>
        <taxon>Clostridia</taxon>
        <taxon>Lachnospirales</taxon>
        <taxon>Lachnospiraceae</taxon>
        <taxon>Sporofaciens</taxon>
    </lineage>
</organism>
<name>A0A7X3SKQ9_9FIRM</name>
<dbReference type="SUPFAM" id="SSF69618">
    <property type="entry name" value="HemD-like"/>
    <property type="match status" value="1"/>
</dbReference>
<dbReference type="NCBIfam" id="TIGR01469">
    <property type="entry name" value="cobA_cysG_Cterm"/>
    <property type="match status" value="1"/>
</dbReference>
<dbReference type="GO" id="GO:0019354">
    <property type="term" value="P:siroheme biosynthetic process"/>
    <property type="evidence" value="ECO:0007669"/>
    <property type="project" value="InterPro"/>
</dbReference>
<dbReference type="InterPro" id="IPR036108">
    <property type="entry name" value="4pyrrol_syn_uPrphyn_synt_sf"/>
</dbReference>
<keyword evidence="5" id="KW-0627">Porphyrin biosynthesis</keyword>
<dbReference type="InterPro" id="IPR003043">
    <property type="entry name" value="Uropor_MeTrfase_CS"/>
</dbReference>
<feature type="domain" description="Tetrapyrrole biosynthesis uroporphyrinogen III synthase" evidence="8">
    <location>
        <begin position="271"/>
        <end position="499"/>
    </location>
</feature>
<dbReference type="PROSITE" id="PS00840">
    <property type="entry name" value="SUMT_2"/>
    <property type="match status" value="1"/>
</dbReference>
<evidence type="ECO:0000256" key="4">
    <source>
        <dbReference type="ARBA" id="ARBA00022691"/>
    </source>
</evidence>
<dbReference type="PANTHER" id="PTHR45790">
    <property type="entry name" value="SIROHEME SYNTHASE-RELATED"/>
    <property type="match status" value="1"/>
</dbReference>
<comment type="similarity">
    <text evidence="6">Belongs to the precorrin methyltransferase family.</text>
</comment>
<dbReference type="InterPro" id="IPR003754">
    <property type="entry name" value="4pyrrol_synth_uPrphyn_synth"/>
</dbReference>
<dbReference type="FunFam" id="3.40.1010.10:FF:000001">
    <property type="entry name" value="Siroheme synthase"/>
    <property type="match status" value="1"/>
</dbReference>
<dbReference type="EMBL" id="WUQX01000001">
    <property type="protein sequence ID" value="MXP77784.1"/>
    <property type="molecule type" value="Genomic_DNA"/>
</dbReference>
<dbReference type="CDD" id="cd06578">
    <property type="entry name" value="HemD"/>
    <property type="match status" value="1"/>
</dbReference>
<dbReference type="PANTHER" id="PTHR45790:SF3">
    <property type="entry name" value="S-ADENOSYL-L-METHIONINE-DEPENDENT UROPORPHYRINOGEN III METHYLTRANSFERASE, CHLOROPLASTIC"/>
    <property type="match status" value="1"/>
</dbReference>
<dbReference type="SUPFAM" id="SSF53790">
    <property type="entry name" value="Tetrapyrrole methylase"/>
    <property type="match status" value="1"/>
</dbReference>
<evidence type="ECO:0000256" key="5">
    <source>
        <dbReference type="ARBA" id="ARBA00023244"/>
    </source>
</evidence>
<comment type="caution">
    <text evidence="9">The sequence shown here is derived from an EMBL/GenBank/DDBJ whole genome shotgun (WGS) entry which is preliminary data.</text>
</comment>
<dbReference type="InterPro" id="IPR000878">
    <property type="entry name" value="4pyrrol_Mease"/>
</dbReference>
<evidence type="ECO:0000256" key="2">
    <source>
        <dbReference type="ARBA" id="ARBA00022603"/>
    </source>
</evidence>
<dbReference type="CDD" id="cd11642">
    <property type="entry name" value="SUMT"/>
    <property type="match status" value="1"/>
</dbReference>
<dbReference type="AlphaFoldDB" id="A0A7X3SKQ9"/>
<keyword evidence="3 6" id="KW-0808">Transferase</keyword>
<evidence type="ECO:0000313" key="9">
    <source>
        <dbReference type="EMBL" id="MXP77784.1"/>
    </source>
</evidence>
<dbReference type="EC" id="2.1.1.107" evidence="1"/>
<dbReference type="NCBIfam" id="NF004790">
    <property type="entry name" value="PRK06136.1"/>
    <property type="match status" value="1"/>
</dbReference>
<gene>
    <name evidence="9" type="primary">cobA</name>
    <name evidence="9" type="ORF">GN277_21250</name>
</gene>
<dbReference type="InterPro" id="IPR014777">
    <property type="entry name" value="4pyrrole_Mease_sub1"/>
</dbReference>
<keyword evidence="10" id="KW-1185">Reference proteome</keyword>
<dbReference type="InterPro" id="IPR050161">
    <property type="entry name" value="Siro_Cobalamin_biosynth"/>
</dbReference>
<feature type="domain" description="Tetrapyrrole methylase" evidence="7">
    <location>
        <begin position="9"/>
        <end position="220"/>
    </location>
</feature>
<dbReference type="InterPro" id="IPR014776">
    <property type="entry name" value="4pyrrole_Mease_sub2"/>
</dbReference>
<keyword evidence="4" id="KW-0949">S-adenosyl-L-methionine</keyword>
<dbReference type="InterPro" id="IPR035996">
    <property type="entry name" value="4pyrrol_Methylase_sf"/>
</dbReference>
<proteinExistence type="inferred from homology"/>
<dbReference type="Gene3D" id="3.40.50.10090">
    <property type="match status" value="2"/>
</dbReference>
<dbReference type="FunFam" id="3.30.950.10:FF:000001">
    <property type="entry name" value="Siroheme synthase"/>
    <property type="match status" value="1"/>
</dbReference>
<sequence>MGDVREAGKVWLVGAGPGSCELLTVKAERLLREGDCIVYDRLVGDEVLSMIPAGKKMIGVGKSAGKHGAPQEEINRILIREAKLGKKVVRLKGGDPFLFGRGGEEAEALCRAGISFEVVPGISSSLSVPAYNGIPVTHRDYVSDVHIVTGHHRAGKSQTIPYEALVKTQGTLIFLMGVSALEDIMKGLEHGGMDKNTPAAILEQGTTARQRRIVATVGTLAKAARKRQIKAPSTIVVGEVCALAEQFAWYHKLPLFGEKLIVTRPKERDTRLQERLREMGAEVLTVPTIRTVPIQDEGRLKEIEAEMKELFKYQVLVFTSPYGVERFFELLLENGRDVRALSHMRFAAIGGGTAEELRKRGIQADYVPEHYDGISLGKLLAGKLTDGTRLLLARSSRGGAELLQEIERNPKLSYRELAVYDTEFSMERGEMLRSFMENGSVTGVIFTSSSTVEGFCRMLGDFPYETVRAVCIGEKTQQAAIEAGMQTDVAKNATVEALAACV</sequence>
<dbReference type="PROSITE" id="PS00839">
    <property type="entry name" value="SUMT_1"/>
    <property type="match status" value="1"/>
</dbReference>
<dbReference type="RefSeq" id="WP_159753383.1">
    <property type="nucleotide sequence ID" value="NZ_CASZNZ010000034.1"/>
</dbReference>